<sequence length="67" mass="7383">MDLNETLEADWIKIRAILKEQVKNLAQGQQLSVPGLSAEAAHAEALARAHRLIAECESVIVIYSRKA</sequence>
<accession>A0ABQ6A3L2</accession>
<dbReference type="RefSeq" id="WP_284257787.1">
    <property type="nucleotide sequence ID" value="NZ_BSOS01000049.1"/>
</dbReference>
<gene>
    <name evidence="1" type="ORF">GCM10010909_17560</name>
</gene>
<reference evidence="2" key="1">
    <citation type="journal article" date="2019" name="Int. J. Syst. Evol. Microbiol.">
        <title>The Global Catalogue of Microorganisms (GCM) 10K type strain sequencing project: providing services to taxonomists for standard genome sequencing and annotation.</title>
        <authorList>
            <consortium name="The Broad Institute Genomics Platform"/>
            <consortium name="The Broad Institute Genome Sequencing Center for Infectious Disease"/>
            <person name="Wu L."/>
            <person name="Ma J."/>
        </authorList>
    </citation>
    <scope>NUCLEOTIDE SEQUENCE [LARGE SCALE GENOMIC DNA]</scope>
    <source>
        <strain evidence="2">NBRC 112502</strain>
    </source>
</reference>
<evidence type="ECO:0008006" key="3">
    <source>
        <dbReference type="Google" id="ProtNLM"/>
    </source>
</evidence>
<dbReference type="EMBL" id="BSOS01000049">
    <property type="protein sequence ID" value="GLR67075.1"/>
    <property type="molecule type" value="Genomic_DNA"/>
</dbReference>
<comment type="caution">
    <text evidence="1">The sequence shown here is derived from an EMBL/GenBank/DDBJ whole genome shotgun (WGS) entry which is preliminary data.</text>
</comment>
<protein>
    <recommendedName>
        <fullName evidence="3">EscE/YscE/SsaE family type III secretion system needle protein co-chaperone</fullName>
    </recommendedName>
</protein>
<proteinExistence type="predicted"/>
<name>A0ABQ6A3L2_9PROT</name>
<keyword evidence="2" id="KW-1185">Reference proteome</keyword>
<evidence type="ECO:0000313" key="2">
    <source>
        <dbReference type="Proteomes" id="UP001156641"/>
    </source>
</evidence>
<dbReference type="Proteomes" id="UP001156641">
    <property type="component" value="Unassembled WGS sequence"/>
</dbReference>
<evidence type="ECO:0000313" key="1">
    <source>
        <dbReference type="EMBL" id="GLR67075.1"/>
    </source>
</evidence>
<organism evidence="1 2">
    <name type="scientific">Acidocella aquatica</name>
    <dbReference type="NCBI Taxonomy" id="1922313"/>
    <lineage>
        <taxon>Bacteria</taxon>
        <taxon>Pseudomonadati</taxon>
        <taxon>Pseudomonadota</taxon>
        <taxon>Alphaproteobacteria</taxon>
        <taxon>Acetobacterales</taxon>
        <taxon>Acidocellaceae</taxon>
        <taxon>Acidocella</taxon>
    </lineage>
</organism>